<name>A0ABZ2NBZ6_9BACI</name>
<geneLocation type="plasmid" evidence="1 2">
    <name>unnamed2</name>
</geneLocation>
<dbReference type="EMBL" id="CP147406">
    <property type="protein sequence ID" value="WXB95059.1"/>
    <property type="molecule type" value="Genomic_DNA"/>
</dbReference>
<protein>
    <submittedName>
        <fullName evidence="1">DUF2922 domain-containing protein</fullName>
    </submittedName>
</protein>
<dbReference type="Pfam" id="PF11148">
    <property type="entry name" value="DUF2922"/>
    <property type="match status" value="1"/>
</dbReference>
<accession>A0ABZ2NBZ6</accession>
<dbReference type="Proteomes" id="UP001387364">
    <property type="component" value="Plasmid unnamed2"/>
</dbReference>
<dbReference type="RefSeq" id="WP_338754949.1">
    <property type="nucleotide sequence ID" value="NZ_CP147406.1"/>
</dbReference>
<organism evidence="1 2">
    <name type="scientific">Bacillus kandeliae</name>
    <dbReference type="NCBI Taxonomy" id="3129297"/>
    <lineage>
        <taxon>Bacteria</taxon>
        <taxon>Bacillati</taxon>
        <taxon>Bacillota</taxon>
        <taxon>Bacilli</taxon>
        <taxon>Bacillales</taxon>
        <taxon>Bacillaceae</taxon>
        <taxon>Bacillus</taxon>
    </lineage>
</organism>
<keyword evidence="2" id="KW-1185">Reference proteome</keyword>
<dbReference type="InterPro" id="IPR021321">
    <property type="entry name" value="DUF2922"/>
</dbReference>
<keyword evidence="1" id="KW-0614">Plasmid</keyword>
<reference evidence="1 2" key="1">
    <citation type="submission" date="2024-02" db="EMBL/GenBank/DDBJ databases">
        <title>Seven novel Bacillus-like species.</title>
        <authorList>
            <person name="Liu G."/>
        </authorList>
    </citation>
    <scope>NUCLEOTIDE SEQUENCE [LARGE SCALE GENOMIC DNA]</scope>
    <source>
        <strain evidence="1 2">FJAT-52991</strain>
        <plasmid evidence="1 2">unnamed2</plasmid>
    </source>
</reference>
<evidence type="ECO:0000313" key="1">
    <source>
        <dbReference type="EMBL" id="WXB95059.1"/>
    </source>
</evidence>
<gene>
    <name evidence="1" type="ORF">WDJ61_18965</name>
</gene>
<proteinExistence type="predicted"/>
<evidence type="ECO:0000313" key="2">
    <source>
        <dbReference type="Proteomes" id="UP001387364"/>
    </source>
</evidence>
<sequence>MSKVLELYFTSEMGSTEKLTVRNPKDSLDPAAIKAAMEQIVAANIFATKTGALTGVKSARYVDRSTTDIEL</sequence>